<dbReference type="PROSITE" id="PS00012">
    <property type="entry name" value="PHOSPHOPANTETHEINE"/>
    <property type="match status" value="1"/>
</dbReference>
<comment type="caution">
    <text evidence="4">The sequence shown here is derived from an EMBL/GenBank/DDBJ whole genome shotgun (WGS) entry which is preliminary data.</text>
</comment>
<dbReference type="InterPro" id="IPR036736">
    <property type="entry name" value="ACP-like_sf"/>
</dbReference>
<evidence type="ECO:0000256" key="1">
    <source>
        <dbReference type="ARBA" id="ARBA00022450"/>
    </source>
</evidence>
<proteinExistence type="predicted"/>
<evidence type="ECO:0000256" key="2">
    <source>
        <dbReference type="ARBA" id="ARBA00022553"/>
    </source>
</evidence>
<reference evidence="4 5" key="1">
    <citation type="submission" date="2021-07" db="EMBL/GenBank/DDBJ databases">
        <title>Paenibacillus radiodurans sp. nov., isolated from the southeastern edge of Tengger Desert.</title>
        <authorList>
            <person name="Zhang G."/>
        </authorList>
    </citation>
    <scope>NUCLEOTIDE SEQUENCE [LARGE SCALE GENOMIC DNA]</scope>
    <source>
        <strain evidence="4 5">DT7-4</strain>
    </source>
</reference>
<keyword evidence="2" id="KW-0597">Phosphoprotein</keyword>
<evidence type="ECO:0000313" key="5">
    <source>
        <dbReference type="Proteomes" id="UP000812277"/>
    </source>
</evidence>
<dbReference type="RefSeq" id="WP_219874196.1">
    <property type="nucleotide sequence ID" value="NZ_JAHZIJ010000018.1"/>
</dbReference>
<accession>A0ABS7DAI3</accession>
<evidence type="ECO:0000313" key="4">
    <source>
        <dbReference type="EMBL" id="MBW7476947.1"/>
    </source>
</evidence>
<dbReference type="EMBL" id="JAHZIJ010000018">
    <property type="protein sequence ID" value="MBW7476947.1"/>
    <property type="molecule type" value="Genomic_DNA"/>
</dbReference>
<keyword evidence="1" id="KW-0596">Phosphopantetheine</keyword>
<feature type="domain" description="Carrier" evidence="3">
    <location>
        <begin position="1"/>
        <end position="77"/>
    </location>
</feature>
<evidence type="ECO:0000259" key="3">
    <source>
        <dbReference type="PROSITE" id="PS50075"/>
    </source>
</evidence>
<dbReference type="Gene3D" id="1.10.1200.10">
    <property type="entry name" value="ACP-like"/>
    <property type="match status" value="1"/>
</dbReference>
<gene>
    <name evidence="4" type="ORF">K0T92_19705</name>
</gene>
<dbReference type="InterPro" id="IPR009081">
    <property type="entry name" value="PP-bd_ACP"/>
</dbReference>
<name>A0ABS7DAI3_9BACL</name>
<dbReference type="Pfam" id="PF00550">
    <property type="entry name" value="PP-binding"/>
    <property type="match status" value="1"/>
</dbReference>
<dbReference type="Proteomes" id="UP000812277">
    <property type="component" value="Unassembled WGS sequence"/>
</dbReference>
<dbReference type="SUPFAM" id="SSF47336">
    <property type="entry name" value="ACP-like"/>
    <property type="match status" value="1"/>
</dbReference>
<dbReference type="PROSITE" id="PS50075">
    <property type="entry name" value="CARRIER"/>
    <property type="match status" value="1"/>
</dbReference>
<organism evidence="4 5">
    <name type="scientific">Paenibacillus oenotherae</name>
    <dbReference type="NCBI Taxonomy" id="1435645"/>
    <lineage>
        <taxon>Bacteria</taxon>
        <taxon>Bacillati</taxon>
        <taxon>Bacillota</taxon>
        <taxon>Bacilli</taxon>
        <taxon>Bacillales</taxon>
        <taxon>Paenibacillaceae</taxon>
        <taxon>Paenibacillus</taxon>
    </lineage>
</organism>
<keyword evidence="5" id="KW-1185">Reference proteome</keyword>
<protein>
    <submittedName>
        <fullName evidence="4">Acyl carrier protein</fullName>
    </submittedName>
</protein>
<dbReference type="InterPro" id="IPR006162">
    <property type="entry name" value="Ppantetheine_attach_site"/>
</dbReference>
<sequence length="84" mass="9477">MTEQQVKEELKGIIAAIIEIDEFNDSDEFVNDLGIDSMLSLEMVVRIEKAFKISIPEEYLTEFVTLNDVARVVNQILGTEKASV</sequence>